<dbReference type="GO" id="GO:0004674">
    <property type="term" value="F:protein serine/threonine kinase activity"/>
    <property type="evidence" value="ECO:0007669"/>
    <property type="project" value="UniProtKB-KW"/>
</dbReference>
<dbReference type="PROSITE" id="PS50011">
    <property type="entry name" value="PROTEIN_KINASE_DOM"/>
    <property type="match status" value="1"/>
</dbReference>
<evidence type="ECO:0000256" key="4">
    <source>
        <dbReference type="ARBA" id="ARBA00022777"/>
    </source>
</evidence>
<evidence type="ECO:0000256" key="5">
    <source>
        <dbReference type="ARBA" id="ARBA00022840"/>
    </source>
</evidence>
<protein>
    <submittedName>
        <fullName evidence="9">Kinase-like protein</fullName>
    </submittedName>
</protein>
<dbReference type="SUPFAM" id="SSF56112">
    <property type="entry name" value="Protein kinase-like (PK-like)"/>
    <property type="match status" value="1"/>
</dbReference>
<evidence type="ECO:0000256" key="2">
    <source>
        <dbReference type="ARBA" id="ARBA00022679"/>
    </source>
</evidence>
<dbReference type="PANTHER" id="PTHR24058:SF28">
    <property type="entry name" value="SERINE_THREONINE-PROTEIN KINASE MINIBRAIN"/>
    <property type="match status" value="1"/>
</dbReference>
<dbReference type="GO" id="GO:0005524">
    <property type="term" value="F:ATP binding"/>
    <property type="evidence" value="ECO:0007669"/>
    <property type="project" value="UniProtKB-UniRule"/>
</dbReference>
<evidence type="ECO:0000259" key="8">
    <source>
        <dbReference type="PROSITE" id="PS50011"/>
    </source>
</evidence>
<dbReference type="PROSITE" id="PS00107">
    <property type="entry name" value="PROTEIN_KINASE_ATP"/>
    <property type="match status" value="1"/>
</dbReference>
<keyword evidence="10" id="KW-1185">Reference proteome</keyword>
<dbReference type="Proteomes" id="UP000193920">
    <property type="component" value="Unassembled WGS sequence"/>
</dbReference>
<evidence type="ECO:0000313" key="9">
    <source>
        <dbReference type="EMBL" id="ORY75198.1"/>
    </source>
</evidence>
<dbReference type="InterPro" id="IPR017441">
    <property type="entry name" value="Protein_kinase_ATP_BS"/>
</dbReference>
<dbReference type="PANTHER" id="PTHR24058">
    <property type="entry name" value="DUAL SPECIFICITY PROTEIN KINASE"/>
    <property type="match status" value="1"/>
</dbReference>
<keyword evidence="5 6" id="KW-0067">ATP-binding</keyword>
<keyword evidence="2" id="KW-0808">Transferase</keyword>
<feature type="binding site" evidence="6">
    <location>
        <position position="540"/>
    </location>
    <ligand>
        <name>ATP</name>
        <dbReference type="ChEBI" id="CHEBI:30616"/>
    </ligand>
</feature>
<dbReference type="Gene3D" id="3.30.200.20">
    <property type="entry name" value="Phosphorylase Kinase, domain 1"/>
    <property type="match status" value="1"/>
</dbReference>
<dbReference type="EMBL" id="MCOG01000026">
    <property type="protein sequence ID" value="ORY75198.1"/>
    <property type="molecule type" value="Genomic_DNA"/>
</dbReference>
<dbReference type="InterPro" id="IPR000719">
    <property type="entry name" value="Prot_kinase_dom"/>
</dbReference>
<accession>A0A1Y2EUF9</accession>
<dbReference type="SMART" id="SM00220">
    <property type="entry name" value="S_TKc"/>
    <property type="match status" value="1"/>
</dbReference>
<keyword evidence="1" id="KW-0723">Serine/threonine-protein kinase</keyword>
<feature type="region of interest" description="Disordered" evidence="7">
    <location>
        <begin position="879"/>
        <end position="898"/>
    </location>
</feature>
<feature type="region of interest" description="Disordered" evidence="7">
    <location>
        <begin position="264"/>
        <end position="316"/>
    </location>
</feature>
<evidence type="ECO:0000256" key="1">
    <source>
        <dbReference type="ARBA" id="ARBA00022527"/>
    </source>
</evidence>
<evidence type="ECO:0000256" key="6">
    <source>
        <dbReference type="PROSITE-ProRule" id="PRU10141"/>
    </source>
</evidence>
<sequence>MMLSESIKQTSDTDDVLSNSQGSIQEIHELHDLKKMTGTLSLSSSNKVLLETKNNSSNKDNTNTNINKMEQSTLTNEEYDSMYKLQNLAHMNIYLNESSNLKFNNSEEFKEYQKYKEDLVNKIKNNKITTTYEDLDKDSLFNSKTNLNNSVNSNTYLQEKSKSIQDEFSYENPKTEPNPDIIVVSNVGDSTVTLTENNPPTEKKYFNHPQTKYQTKNINRYNPEYKAHLLINNKTNDNDLTTKQNNLKNNFEKDSQLEIDLKECPTATEDDKNKENLVTPPSITTNIMNNNNDTSLNDTTKHQDNLSNKPKINNNLQNNNLKYQEYIKPNSIPNTINKSTDELKKNSYTYTSNQNYNPKSYKTNYSYNNIKNKNPYINYLNNTTSIINNTSNINDSNTKHNNTNIAYEYNNNKKSTSTTATTTTTVTSNGCDNNFEPNFINLKYNNPTNMNTNTYLNTNYTQKEEEKFNEIMMRNIEKARMIKRHGPKNKGYDDENNDYIVVEHELIDDQYYVLNQVGKGSFGLVVHTIDIHTKKNYAVKIIKNKSSFYSQAQIEIKILEFLNEHDPDDKYNVVKLRRYFVWHHHLCLVYDMLYHNLYELEKETQFNGISLETIRKYAYQLLIALKFLSEPGVNIIHCDLKPENVLLCSKNSDKLQLIDFGSSCFYDERTYTYIQSRFYRSPEVLLNHSYSTAIDMWSLGCTLMELLTGEPLFNGCDEHDQIYAISRILGPPPQHMIDKTPVSKLKKILVKTQNGRYQVGARHMVRPKRTIWEIIKTKMDKTREDAKHLKQTEENSHVTIPSVTDYIRFKDLIENMLNYDPEKRIKPEEALKHPFFRQNTGFKYDQYFQQTPNSYIPHSTDSVILTSIISSTSSSIESSLESSSFSSSNIPSDNYQTK</sequence>
<dbReference type="OrthoDB" id="9332038at2759"/>
<feature type="domain" description="Protein kinase" evidence="8">
    <location>
        <begin position="511"/>
        <end position="836"/>
    </location>
</feature>
<name>A0A1Y2EUF9_9FUNG</name>
<feature type="compositionally biased region" description="Low complexity" evidence="7">
    <location>
        <begin position="879"/>
        <end position="892"/>
    </location>
</feature>
<dbReference type="InterPro" id="IPR011009">
    <property type="entry name" value="Kinase-like_dom_sf"/>
</dbReference>
<evidence type="ECO:0000256" key="7">
    <source>
        <dbReference type="SAM" id="MobiDB-lite"/>
    </source>
</evidence>
<feature type="compositionally biased region" description="Low complexity" evidence="7">
    <location>
        <begin position="279"/>
        <end position="298"/>
    </location>
</feature>
<dbReference type="Pfam" id="PF00069">
    <property type="entry name" value="Pkinase"/>
    <property type="match status" value="1"/>
</dbReference>
<proteinExistence type="predicted"/>
<dbReference type="PROSITE" id="PS00108">
    <property type="entry name" value="PROTEIN_KINASE_ST"/>
    <property type="match status" value="1"/>
</dbReference>
<comment type="caution">
    <text evidence="9">The sequence shown here is derived from an EMBL/GenBank/DDBJ whole genome shotgun (WGS) entry which is preliminary data.</text>
</comment>
<dbReference type="AlphaFoldDB" id="A0A1Y2EUF9"/>
<reference evidence="9 10" key="1">
    <citation type="submission" date="2016-08" db="EMBL/GenBank/DDBJ databases">
        <title>A Parts List for Fungal Cellulosomes Revealed by Comparative Genomics.</title>
        <authorList>
            <consortium name="DOE Joint Genome Institute"/>
            <person name="Haitjema C.H."/>
            <person name="Gilmore S.P."/>
            <person name="Henske J.K."/>
            <person name="Solomon K.V."/>
            <person name="De Groot R."/>
            <person name="Kuo A."/>
            <person name="Mondo S.J."/>
            <person name="Salamov A.A."/>
            <person name="Labutti K."/>
            <person name="Zhao Z."/>
            <person name="Chiniquy J."/>
            <person name="Barry K."/>
            <person name="Brewer H.M."/>
            <person name="Purvine S.O."/>
            <person name="Wright A.T."/>
            <person name="Boxma B."/>
            <person name="Van Alen T."/>
            <person name="Hackstein J.H."/>
            <person name="Baker S.E."/>
            <person name="Grigoriev I.V."/>
            <person name="O'Malley M.A."/>
        </authorList>
    </citation>
    <scope>NUCLEOTIDE SEQUENCE [LARGE SCALE GENOMIC DNA]</scope>
    <source>
        <strain evidence="9 10">G1</strain>
    </source>
</reference>
<dbReference type="InterPro" id="IPR008271">
    <property type="entry name" value="Ser/Thr_kinase_AS"/>
</dbReference>
<keyword evidence="3 6" id="KW-0547">Nucleotide-binding</keyword>
<evidence type="ECO:0000256" key="3">
    <source>
        <dbReference type="ARBA" id="ARBA00022741"/>
    </source>
</evidence>
<evidence type="ECO:0000313" key="10">
    <source>
        <dbReference type="Proteomes" id="UP000193920"/>
    </source>
</evidence>
<dbReference type="Gene3D" id="1.10.510.10">
    <property type="entry name" value="Transferase(Phosphotransferase) domain 1"/>
    <property type="match status" value="1"/>
</dbReference>
<dbReference type="STRING" id="1754190.A0A1Y2EUF9"/>
<gene>
    <name evidence="9" type="ORF">LY90DRAFT_665931</name>
</gene>
<feature type="compositionally biased region" description="Basic and acidic residues" evidence="7">
    <location>
        <begin position="264"/>
        <end position="275"/>
    </location>
</feature>
<dbReference type="InterPro" id="IPR050494">
    <property type="entry name" value="Ser_Thr_dual-spec_kinase"/>
</dbReference>
<organism evidence="9 10">
    <name type="scientific">Neocallimastix californiae</name>
    <dbReference type="NCBI Taxonomy" id="1754190"/>
    <lineage>
        <taxon>Eukaryota</taxon>
        <taxon>Fungi</taxon>
        <taxon>Fungi incertae sedis</taxon>
        <taxon>Chytridiomycota</taxon>
        <taxon>Chytridiomycota incertae sedis</taxon>
        <taxon>Neocallimastigomycetes</taxon>
        <taxon>Neocallimastigales</taxon>
        <taxon>Neocallimastigaceae</taxon>
        <taxon>Neocallimastix</taxon>
    </lineage>
</organism>
<keyword evidence="4 9" id="KW-0418">Kinase</keyword>